<evidence type="ECO:0000256" key="1">
    <source>
        <dbReference type="SAM" id="Coils"/>
    </source>
</evidence>
<dbReference type="EMBL" id="JAQQCL010000017">
    <property type="protein sequence ID" value="MFM0718900.1"/>
    <property type="molecule type" value="Genomic_DNA"/>
</dbReference>
<dbReference type="InterPro" id="IPR003593">
    <property type="entry name" value="AAA+_ATPase"/>
</dbReference>
<keyword evidence="1" id="KW-0175">Coiled coil</keyword>
<feature type="coiled-coil region" evidence="1">
    <location>
        <begin position="531"/>
        <end position="558"/>
    </location>
</feature>
<dbReference type="SUPFAM" id="SSF52540">
    <property type="entry name" value="P-loop containing nucleoside triphosphate hydrolases"/>
    <property type="match status" value="1"/>
</dbReference>
<protein>
    <submittedName>
        <fullName evidence="3">AAA family ATPase</fullName>
    </submittedName>
</protein>
<sequence>MATARQDFERFVGWLYREDKQVPEDVRRLAHLAMGHFDALAGTSRQRNQRSVYLVGLIRERLAQVVDAPPEIRVNAVAAAWPWARLRHLTLGPFRGFRNPEPFDLQKQIILFYGPNGSGKTSLCEGLEYALLGDVEEAGAKRIAARTYLANDHARRFAPPVLKATDYQRQEMDVVANADTYRFCFVEKNRIDAFSRIAARPNNQRAELIATLFGMDQFNDFVGHFNESIDGQLVLSAAKQLMLTGRRTALGADKAAVDGEAAARQRLRDEEVALATSYAEGTDYAGLKQLIGSAEAPGRLQELDDLLNAVPPALIGARRHALVDAFAKAHQCQESLAVLTAELHAQGDQVSFKELYDAVLALQKTTGDRCPACDTPLQGAIHVVANPYEKATGGLAQLHALGELQQRQGDAQRALTQASRDLRQSLTPLATFVDAQQEQASVAGQFLSGLAAEPQGIWWAALYPPPAAEDAGANVLEQVLAVVDRIEAQDATSRQVQQDRAPLVAERQRLLDFQLKVQAQDQKDAALTAAIKEANARIAAFDTDNAELIAQVAQEQQEIARDTPLKATYDRFLEELKAYREQLPGQLLAGLNDTALTLYNEFNQSDLDADKLASLHLPLTGEDKIEIAFRGNPARRVDALHVLSEGHIRCLGLAILLAKAKSMDSPLIVFDDAINAIDHDHRRGIREAIFESDHFVRTQIIVTCHSNEFIKDIQQHLPAQRRQDCQVYLLRHHTGDYQPRVSGNVETRNYIAKARTARNALNDRDALGASRQALEMLSNKAWQWLGYHDMGLLTVPLAGIGAEPALRNLCEALHKRLRDARTFEHANKEPLIEAYGRILGIPAVNQVWMYLNKGTHEEADRDDFDGEHVESVVQTLEQIDLLDFRRPR</sequence>
<dbReference type="PANTHER" id="PTHR32182:SF0">
    <property type="entry name" value="DNA REPLICATION AND REPAIR PROTEIN RECF"/>
    <property type="match status" value="1"/>
</dbReference>
<dbReference type="RefSeq" id="WP_408154875.1">
    <property type="nucleotide sequence ID" value="NZ_JAQQCL010000017.1"/>
</dbReference>
<dbReference type="PANTHER" id="PTHR32182">
    <property type="entry name" value="DNA REPLICATION AND REPAIR PROTEIN RECF"/>
    <property type="match status" value="1"/>
</dbReference>
<keyword evidence="4" id="KW-1185">Reference proteome</keyword>
<organism evidence="3 4">
    <name type="scientific">Paraburkholderia strydomiana</name>
    <dbReference type="NCBI Taxonomy" id="1245417"/>
    <lineage>
        <taxon>Bacteria</taxon>
        <taxon>Pseudomonadati</taxon>
        <taxon>Pseudomonadota</taxon>
        <taxon>Betaproteobacteria</taxon>
        <taxon>Burkholderiales</taxon>
        <taxon>Burkholderiaceae</taxon>
        <taxon>Paraburkholderia</taxon>
    </lineage>
</organism>
<dbReference type="Pfam" id="PF13476">
    <property type="entry name" value="AAA_23"/>
    <property type="match status" value="1"/>
</dbReference>
<dbReference type="SMART" id="SM00382">
    <property type="entry name" value="AAA"/>
    <property type="match status" value="1"/>
</dbReference>
<proteinExistence type="predicted"/>
<accession>A0ABW9EJF3</accession>
<comment type="caution">
    <text evidence="3">The sequence shown here is derived from an EMBL/GenBank/DDBJ whole genome shotgun (WGS) entry which is preliminary data.</text>
</comment>
<dbReference type="Gene3D" id="3.40.50.300">
    <property type="entry name" value="P-loop containing nucleotide triphosphate hydrolases"/>
    <property type="match status" value="2"/>
</dbReference>
<dbReference type="InterPro" id="IPR038729">
    <property type="entry name" value="Rad50/SbcC_AAA"/>
</dbReference>
<evidence type="ECO:0000259" key="2">
    <source>
        <dbReference type="SMART" id="SM00382"/>
    </source>
</evidence>
<feature type="domain" description="AAA+ ATPase" evidence="2">
    <location>
        <begin position="106"/>
        <end position="733"/>
    </location>
</feature>
<name>A0ABW9EJF3_9BURK</name>
<dbReference type="InterPro" id="IPR027417">
    <property type="entry name" value="P-loop_NTPase"/>
</dbReference>
<dbReference type="Proteomes" id="UP001629392">
    <property type="component" value="Unassembled WGS sequence"/>
</dbReference>
<gene>
    <name evidence="3" type="ORF">PQQ73_21450</name>
</gene>
<evidence type="ECO:0000313" key="3">
    <source>
        <dbReference type="EMBL" id="MFM0718900.1"/>
    </source>
</evidence>
<reference evidence="3 4" key="1">
    <citation type="journal article" date="2024" name="Chem. Sci.">
        <title>Discovery of megapolipeptins by genome mining of a Burkholderiales bacteria collection.</title>
        <authorList>
            <person name="Paulo B.S."/>
            <person name="Recchia M.J.J."/>
            <person name="Lee S."/>
            <person name="Fergusson C.H."/>
            <person name="Romanowski S.B."/>
            <person name="Hernandez A."/>
            <person name="Krull N."/>
            <person name="Liu D.Y."/>
            <person name="Cavanagh H."/>
            <person name="Bos A."/>
            <person name="Gray C.A."/>
            <person name="Murphy B.T."/>
            <person name="Linington R.G."/>
            <person name="Eustaquio A.S."/>
        </authorList>
    </citation>
    <scope>NUCLEOTIDE SEQUENCE [LARGE SCALE GENOMIC DNA]</scope>
    <source>
        <strain evidence="3 4">RL17-350-BIC-E</strain>
    </source>
</reference>
<evidence type="ECO:0000313" key="4">
    <source>
        <dbReference type="Proteomes" id="UP001629392"/>
    </source>
</evidence>